<organism evidence="1 2">
    <name type="scientific">Alkanindiges hydrocarboniclasticus</name>
    <dbReference type="NCBI Taxonomy" id="1907941"/>
    <lineage>
        <taxon>Bacteria</taxon>
        <taxon>Pseudomonadati</taxon>
        <taxon>Pseudomonadota</taxon>
        <taxon>Gammaproteobacteria</taxon>
        <taxon>Moraxellales</taxon>
        <taxon>Moraxellaceae</taxon>
        <taxon>Alkanindiges</taxon>
    </lineage>
</organism>
<gene>
    <name evidence="1" type="ORF">BKE30_15095</name>
</gene>
<dbReference type="Pfam" id="PF15575">
    <property type="entry name" value="Imm49"/>
    <property type="match status" value="1"/>
</dbReference>
<keyword evidence="2" id="KW-1185">Reference proteome</keyword>
<dbReference type="EMBL" id="MLCN01000067">
    <property type="protein sequence ID" value="ONG37174.1"/>
    <property type="molecule type" value="Genomic_DNA"/>
</dbReference>
<reference evidence="1 2" key="1">
    <citation type="submission" date="2016-10" db="EMBL/GenBank/DDBJ databases">
        <title>Draft Genome sequence of Alkanindiges sp. strain H1.</title>
        <authorList>
            <person name="Subhash Y."/>
            <person name="Lee S."/>
        </authorList>
    </citation>
    <scope>NUCLEOTIDE SEQUENCE [LARGE SCALE GENOMIC DNA]</scope>
    <source>
        <strain evidence="1 2">H1</strain>
    </source>
</reference>
<dbReference type="STRING" id="1907941.BKE30_15095"/>
<dbReference type="AlphaFoldDB" id="A0A1S8CSI3"/>
<dbReference type="Proteomes" id="UP000192132">
    <property type="component" value="Unassembled WGS sequence"/>
</dbReference>
<protein>
    <recommendedName>
        <fullName evidence="3">Immunity protein 49 of polymorphic toxin system</fullName>
    </recommendedName>
</protein>
<comment type="caution">
    <text evidence="1">The sequence shown here is derived from an EMBL/GenBank/DDBJ whole genome shotgun (WGS) entry which is preliminary data.</text>
</comment>
<evidence type="ECO:0008006" key="3">
    <source>
        <dbReference type="Google" id="ProtNLM"/>
    </source>
</evidence>
<dbReference type="RefSeq" id="WP_076879409.1">
    <property type="nucleotide sequence ID" value="NZ_MLCN01000067.1"/>
</dbReference>
<proteinExistence type="predicted"/>
<dbReference type="InterPro" id="IPR029074">
    <property type="entry name" value="Imm49"/>
</dbReference>
<dbReference type="OrthoDB" id="8605640at2"/>
<sequence length="293" mass="34871">MTKSTFNYESSLQRGLEHVSGHAQAIDDLAENIEYFIEKKGNYIFCLKMIKAYTEANCMMSWFRDHDLLAFKQWAYMAAKLNRMVIQYKPYDWFPAYEHLYALLSDNEAIISWYKQHRLPYLIESEIKDRDNPKQPAFHGYQALLALNGQWDELRQRCEQILSMEIKKDRKYLIDHQFYLALANGDKTGMEGVLTELTSPKIAKVRNIEQAFGFTENFIATHAVIYAKIAWRWGYQLEIDTPWIPKDWLPIQALDNYPEPWEFLKEFDLFTPFEGEWKEWSPRHELISRLVIN</sequence>
<evidence type="ECO:0000313" key="1">
    <source>
        <dbReference type="EMBL" id="ONG37174.1"/>
    </source>
</evidence>
<evidence type="ECO:0000313" key="2">
    <source>
        <dbReference type="Proteomes" id="UP000192132"/>
    </source>
</evidence>
<accession>A0A1S8CSI3</accession>
<name>A0A1S8CSI3_9GAMM</name>